<name>A0A517ZWE9_9PLAN</name>
<sequence>MRRDNEWGRGINQAAISPFDLTNYSTLALLRAVFLARLATTVNSAVPEVH</sequence>
<dbReference type="KEGG" id="sdyn:Mal52_53490"/>
<evidence type="ECO:0000313" key="1">
    <source>
        <dbReference type="EMBL" id="QDU46827.1"/>
    </source>
</evidence>
<dbReference type="EMBL" id="CP036276">
    <property type="protein sequence ID" value="QDU46827.1"/>
    <property type="molecule type" value="Genomic_DNA"/>
</dbReference>
<dbReference type="RefSeq" id="WP_197534461.1">
    <property type="nucleotide sequence ID" value="NZ_CAXBED010000038.1"/>
</dbReference>
<accession>A0A517ZWE9</accession>
<dbReference type="AlphaFoldDB" id="A0A517ZWE9"/>
<organism evidence="1 2">
    <name type="scientific">Symmachiella dynata</name>
    <dbReference type="NCBI Taxonomy" id="2527995"/>
    <lineage>
        <taxon>Bacteria</taxon>
        <taxon>Pseudomonadati</taxon>
        <taxon>Planctomycetota</taxon>
        <taxon>Planctomycetia</taxon>
        <taxon>Planctomycetales</taxon>
        <taxon>Planctomycetaceae</taxon>
        <taxon>Symmachiella</taxon>
    </lineage>
</organism>
<proteinExistence type="predicted"/>
<dbReference type="Proteomes" id="UP000319383">
    <property type="component" value="Chromosome"/>
</dbReference>
<reference evidence="1 2" key="1">
    <citation type="submission" date="2019-02" db="EMBL/GenBank/DDBJ databases">
        <title>Deep-cultivation of Planctomycetes and their phenomic and genomic characterization uncovers novel biology.</title>
        <authorList>
            <person name="Wiegand S."/>
            <person name="Jogler M."/>
            <person name="Boedeker C."/>
            <person name="Pinto D."/>
            <person name="Vollmers J."/>
            <person name="Rivas-Marin E."/>
            <person name="Kohn T."/>
            <person name="Peeters S.H."/>
            <person name="Heuer A."/>
            <person name="Rast P."/>
            <person name="Oberbeckmann S."/>
            <person name="Bunk B."/>
            <person name="Jeske O."/>
            <person name="Meyerdierks A."/>
            <person name="Storesund J.E."/>
            <person name="Kallscheuer N."/>
            <person name="Luecker S."/>
            <person name="Lage O.M."/>
            <person name="Pohl T."/>
            <person name="Merkel B.J."/>
            <person name="Hornburger P."/>
            <person name="Mueller R.-W."/>
            <person name="Bruemmer F."/>
            <person name="Labrenz M."/>
            <person name="Spormann A.M."/>
            <person name="Op den Camp H."/>
            <person name="Overmann J."/>
            <person name="Amann R."/>
            <person name="Jetten M.S.M."/>
            <person name="Mascher T."/>
            <person name="Medema M.H."/>
            <person name="Devos D.P."/>
            <person name="Kaster A.-K."/>
            <person name="Ovreas L."/>
            <person name="Rohde M."/>
            <person name="Galperin M.Y."/>
            <person name="Jogler C."/>
        </authorList>
    </citation>
    <scope>NUCLEOTIDE SEQUENCE [LARGE SCALE GENOMIC DNA]</scope>
    <source>
        <strain evidence="1 2">Mal52</strain>
    </source>
</reference>
<evidence type="ECO:0000313" key="2">
    <source>
        <dbReference type="Proteomes" id="UP000319383"/>
    </source>
</evidence>
<protein>
    <submittedName>
        <fullName evidence="1">Uncharacterized protein</fullName>
    </submittedName>
</protein>
<keyword evidence="2" id="KW-1185">Reference proteome</keyword>
<gene>
    <name evidence="1" type="ORF">Mal52_53490</name>
</gene>